<dbReference type="EMBL" id="CP000492">
    <property type="protein sequence ID" value="ABL64397.1"/>
    <property type="molecule type" value="Genomic_DNA"/>
</dbReference>
<dbReference type="AlphaFoldDB" id="A1BDC0"/>
<dbReference type="Pfam" id="PF01986">
    <property type="entry name" value="DUF123"/>
    <property type="match status" value="1"/>
</dbReference>
<gene>
    <name evidence="1" type="ordered locus">Cpha266_0338</name>
</gene>
<dbReference type="InterPro" id="IPR002837">
    <property type="entry name" value="DUF123"/>
</dbReference>
<dbReference type="eggNOG" id="COG1833">
    <property type="taxonomic scope" value="Bacteria"/>
</dbReference>
<dbReference type="CDD" id="cd10441">
    <property type="entry name" value="GIY-YIG_COG1833"/>
    <property type="match status" value="1"/>
</dbReference>
<dbReference type="STRING" id="290317.Cpha266_0338"/>
<dbReference type="OrthoDB" id="9811593at2"/>
<evidence type="ECO:0000313" key="2">
    <source>
        <dbReference type="Proteomes" id="UP000008701"/>
    </source>
</evidence>
<name>A1BDC0_CHLPD</name>
<accession>A1BDC0</accession>
<proteinExistence type="predicted"/>
<dbReference type="KEGG" id="cph:Cpha266_0338"/>
<sequence length="189" mass="21181">MPPDQFTIFGDNYPRGSYILFLKVSKPIRLSFGKFQGGRLLDVPKGEYLYIGSALGSGKADKPLAQRLVRHASRSGNNKPQPIQKTLRLLFEPEASCKKAGTTLHKKMHWHIDYLLDCPETEITHIVVVQSPLRLEPLLCNFISSLDTVEPLAKRLGAQDTKNSTHLLKIADSEQLLLIIKNKIPELIA</sequence>
<evidence type="ECO:0008006" key="3">
    <source>
        <dbReference type="Google" id="ProtNLM"/>
    </source>
</evidence>
<dbReference type="RefSeq" id="WP_011744231.1">
    <property type="nucleotide sequence ID" value="NC_008639.1"/>
</dbReference>
<protein>
    <recommendedName>
        <fullName evidence="3">DUF123 domain-containing protein</fullName>
    </recommendedName>
</protein>
<dbReference type="PANTHER" id="PTHR37460">
    <property type="entry name" value="ENDONUCLEASE III"/>
    <property type="match status" value="1"/>
</dbReference>
<organism evidence="1 2">
    <name type="scientific">Chlorobium phaeobacteroides (strain DSM 266 / SMG 266 / 2430)</name>
    <dbReference type="NCBI Taxonomy" id="290317"/>
    <lineage>
        <taxon>Bacteria</taxon>
        <taxon>Pseudomonadati</taxon>
        <taxon>Chlorobiota</taxon>
        <taxon>Chlorobiia</taxon>
        <taxon>Chlorobiales</taxon>
        <taxon>Chlorobiaceae</taxon>
        <taxon>Chlorobium/Pelodictyon group</taxon>
        <taxon>Chlorobium</taxon>
    </lineage>
</organism>
<evidence type="ECO:0000313" key="1">
    <source>
        <dbReference type="EMBL" id="ABL64397.1"/>
    </source>
</evidence>
<dbReference type="PANTHER" id="PTHR37460:SF1">
    <property type="entry name" value="ENDONUCLEASE III"/>
    <property type="match status" value="1"/>
</dbReference>
<keyword evidence="2" id="KW-1185">Reference proteome</keyword>
<dbReference type="HOGENOM" id="CLU_115699_0_0_10"/>
<reference evidence="1 2" key="1">
    <citation type="submission" date="2006-12" db="EMBL/GenBank/DDBJ databases">
        <title>Complete sequence of Chlorobium phaeobacteroides DSM 266.</title>
        <authorList>
            <consortium name="US DOE Joint Genome Institute"/>
            <person name="Copeland A."/>
            <person name="Lucas S."/>
            <person name="Lapidus A."/>
            <person name="Barry K."/>
            <person name="Detter J.C."/>
            <person name="Glavina del Rio T."/>
            <person name="Hammon N."/>
            <person name="Israni S."/>
            <person name="Pitluck S."/>
            <person name="Goltsman E."/>
            <person name="Schmutz J."/>
            <person name="Larimer F."/>
            <person name="Land M."/>
            <person name="Hauser L."/>
            <person name="Mikhailova N."/>
            <person name="Li T."/>
            <person name="Overmann J."/>
            <person name="Bryant D.A."/>
            <person name="Richardson P."/>
        </authorList>
    </citation>
    <scope>NUCLEOTIDE SEQUENCE [LARGE SCALE GENOMIC DNA]</scope>
    <source>
        <strain evidence="1 2">DSM 266</strain>
    </source>
</reference>
<dbReference type="Proteomes" id="UP000008701">
    <property type="component" value="Chromosome"/>
</dbReference>